<protein>
    <submittedName>
        <fullName evidence="1">Uncharacterized protein</fullName>
    </submittedName>
</protein>
<sequence>LSSLPYRVVRMDLLPSALTADSQLLAIFTIPKQHLIVAVIVNRSPVSIGFHQ</sequence>
<proteinExistence type="predicted"/>
<dbReference type="GeneID" id="26258972"/>
<feature type="non-terminal residue" evidence="1">
    <location>
        <position position="1"/>
    </location>
</feature>
<reference evidence="1 2" key="1">
    <citation type="journal article" date="2013" name="PLoS Genet.">
        <title>Comparative genome structure, secondary metabolite, and effector coding capacity across Cochliobolus pathogens.</title>
        <authorList>
            <person name="Condon B.J."/>
            <person name="Leng Y."/>
            <person name="Wu D."/>
            <person name="Bushley K.E."/>
            <person name="Ohm R.A."/>
            <person name="Otillar R."/>
            <person name="Martin J."/>
            <person name="Schackwitz W."/>
            <person name="Grimwood J."/>
            <person name="MohdZainudin N."/>
            <person name="Xue C."/>
            <person name="Wang R."/>
            <person name="Manning V.A."/>
            <person name="Dhillon B."/>
            <person name="Tu Z.J."/>
            <person name="Steffenson B.J."/>
            <person name="Salamov A."/>
            <person name="Sun H."/>
            <person name="Lowry S."/>
            <person name="LaButti K."/>
            <person name="Han J."/>
            <person name="Copeland A."/>
            <person name="Lindquist E."/>
            <person name="Barry K."/>
            <person name="Schmutz J."/>
            <person name="Baker S.E."/>
            <person name="Ciuffetti L.M."/>
            <person name="Grigoriev I.V."/>
            <person name="Zhong S."/>
            <person name="Turgeon B.G."/>
        </authorList>
    </citation>
    <scope>NUCLEOTIDE SEQUENCE [LARGE SCALE GENOMIC DNA]</scope>
    <source>
        <strain evidence="1 2">FI3</strain>
    </source>
</reference>
<evidence type="ECO:0000313" key="2">
    <source>
        <dbReference type="Proteomes" id="UP000054337"/>
    </source>
</evidence>
<accession>W7EY73</accession>
<dbReference type="AlphaFoldDB" id="W7EY73"/>
<gene>
    <name evidence="1" type="ORF">COCVIDRAFT_89129</name>
</gene>
<dbReference type="Proteomes" id="UP000054337">
    <property type="component" value="Unassembled WGS sequence"/>
</dbReference>
<dbReference type="HOGENOM" id="CLU_3092844_0_0_1"/>
<dbReference type="RefSeq" id="XP_014560474.1">
    <property type="nucleotide sequence ID" value="XM_014704988.1"/>
</dbReference>
<name>W7EY73_BIPV3</name>
<dbReference type="EMBL" id="KI968702">
    <property type="protein sequence ID" value="EUN30855.1"/>
    <property type="molecule type" value="Genomic_DNA"/>
</dbReference>
<keyword evidence="2" id="KW-1185">Reference proteome</keyword>
<organism evidence="1 2">
    <name type="scientific">Bipolaris victoriae (strain FI3)</name>
    <name type="common">Victoria blight of oats agent</name>
    <name type="synonym">Cochliobolus victoriae</name>
    <dbReference type="NCBI Taxonomy" id="930091"/>
    <lineage>
        <taxon>Eukaryota</taxon>
        <taxon>Fungi</taxon>
        <taxon>Dikarya</taxon>
        <taxon>Ascomycota</taxon>
        <taxon>Pezizomycotina</taxon>
        <taxon>Dothideomycetes</taxon>
        <taxon>Pleosporomycetidae</taxon>
        <taxon>Pleosporales</taxon>
        <taxon>Pleosporineae</taxon>
        <taxon>Pleosporaceae</taxon>
        <taxon>Bipolaris</taxon>
    </lineage>
</organism>
<evidence type="ECO:0000313" key="1">
    <source>
        <dbReference type="EMBL" id="EUN30855.1"/>
    </source>
</evidence>